<dbReference type="PROSITE" id="PS50893">
    <property type="entry name" value="ABC_TRANSPORTER_2"/>
    <property type="match status" value="1"/>
</dbReference>
<evidence type="ECO:0000256" key="3">
    <source>
        <dbReference type="ARBA" id="ARBA00022840"/>
    </source>
</evidence>
<dbReference type="Gene3D" id="3.40.50.300">
    <property type="entry name" value="P-loop containing nucleotide triphosphate hydrolases"/>
    <property type="match status" value="1"/>
</dbReference>
<protein>
    <recommendedName>
        <fullName evidence="4">ABC transporter domain-containing protein</fullName>
    </recommendedName>
</protein>
<dbReference type="OrthoDB" id="2290519at2"/>
<dbReference type="InterPro" id="IPR003593">
    <property type="entry name" value="AAA+_ATPase"/>
</dbReference>
<dbReference type="STRING" id="494026.PGLA_21425"/>
<reference evidence="5 6" key="1">
    <citation type="submission" date="2016-03" db="EMBL/GenBank/DDBJ databases">
        <title>Draft genome sequence of Paenibacillus glacialis DSM 22343.</title>
        <authorList>
            <person name="Shin S.-K."/>
            <person name="Yi H."/>
        </authorList>
    </citation>
    <scope>NUCLEOTIDE SEQUENCE [LARGE SCALE GENOMIC DNA]</scope>
    <source>
        <strain evidence="5 6">DSM 22343</strain>
    </source>
</reference>
<keyword evidence="2" id="KW-0547">Nucleotide-binding</keyword>
<comment type="caution">
    <text evidence="5">The sequence shown here is derived from an EMBL/GenBank/DDBJ whole genome shotgun (WGS) entry which is preliminary data.</text>
</comment>
<organism evidence="5 6">
    <name type="scientific">Paenibacillus glacialis</name>
    <dbReference type="NCBI Taxonomy" id="494026"/>
    <lineage>
        <taxon>Bacteria</taxon>
        <taxon>Bacillati</taxon>
        <taxon>Bacillota</taxon>
        <taxon>Bacilli</taxon>
        <taxon>Bacillales</taxon>
        <taxon>Paenibacillaceae</taxon>
        <taxon>Paenibacillus</taxon>
    </lineage>
</organism>
<keyword evidence="3" id="KW-0067">ATP-binding</keyword>
<evidence type="ECO:0000313" key="5">
    <source>
        <dbReference type="EMBL" id="OAB35989.1"/>
    </source>
</evidence>
<dbReference type="AlphaFoldDB" id="A0A168F9N9"/>
<dbReference type="RefSeq" id="WP_068536844.1">
    <property type="nucleotide sequence ID" value="NZ_LVJH01000058.1"/>
</dbReference>
<dbReference type="PANTHER" id="PTHR42939">
    <property type="entry name" value="ABC TRANSPORTER ATP-BINDING PROTEIN ALBC-RELATED"/>
    <property type="match status" value="1"/>
</dbReference>
<evidence type="ECO:0000259" key="4">
    <source>
        <dbReference type="PROSITE" id="PS50893"/>
    </source>
</evidence>
<evidence type="ECO:0000313" key="6">
    <source>
        <dbReference type="Proteomes" id="UP000076967"/>
    </source>
</evidence>
<dbReference type="EMBL" id="LVJH01000058">
    <property type="protein sequence ID" value="OAB35989.1"/>
    <property type="molecule type" value="Genomic_DNA"/>
</dbReference>
<gene>
    <name evidence="5" type="ORF">PGLA_21425</name>
</gene>
<sequence length="289" mass="32555">MEDMIRLEHISKDFDQRAVLQDVTLSIGQNETIALIGANGSGKSTLLRIICGLIRPSSGKIHSTLDKEMRISYVPERFPKIRLTPQEYLLSMGRIQGLNKDFLNRRIKELMEQFGLTEARNKRMNLFSKGMLQKVNIMQAVLAQPDLLVLDEPLSGLDAASQQDLLRLLQEMKRQNITMILTCHESILLNELADRVISLQQGRVVLNNIQGQKSYVIIHFKLPHDVSTLSMEQLGGAEKLEKVDGTYRLHVESEFSDKALLTILNSSGSVCSVTPAEHKQWIASDSFIS</sequence>
<name>A0A168F9N9_9BACL</name>
<dbReference type="InterPro" id="IPR027417">
    <property type="entry name" value="P-loop_NTPase"/>
</dbReference>
<dbReference type="InterPro" id="IPR051782">
    <property type="entry name" value="ABC_Transporter_VariousFunc"/>
</dbReference>
<evidence type="ECO:0000256" key="1">
    <source>
        <dbReference type="ARBA" id="ARBA00022448"/>
    </source>
</evidence>
<dbReference type="InterPro" id="IPR003439">
    <property type="entry name" value="ABC_transporter-like_ATP-bd"/>
</dbReference>
<feature type="domain" description="ABC transporter" evidence="4">
    <location>
        <begin position="5"/>
        <end position="226"/>
    </location>
</feature>
<dbReference type="GO" id="GO:0005524">
    <property type="term" value="F:ATP binding"/>
    <property type="evidence" value="ECO:0007669"/>
    <property type="project" value="UniProtKB-KW"/>
</dbReference>
<dbReference type="GO" id="GO:0016887">
    <property type="term" value="F:ATP hydrolysis activity"/>
    <property type="evidence" value="ECO:0007669"/>
    <property type="project" value="InterPro"/>
</dbReference>
<evidence type="ECO:0000256" key="2">
    <source>
        <dbReference type="ARBA" id="ARBA00022741"/>
    </source>
</evidence>
<accession>A0A168F9N9</accession>
<dbReference type="PANTHER" id="PTHR42939:SF1">
    <property type="entry name" value="ABC TRANSPORTER ATP-BINDING PROTEIN ALBC-RELATED"/>
    <property type="match status" value="1"/>
</dbReference>
<proteinExistence type="predicted"/>
<keyword evidence="1" id="KW-0813">Transport</keyword>
<dbReference type="SUPFAM" id="SSF52540">
    <property type="entry name" value="P-loop containing nucleoside triphosphate hydrolases"/>
    <property type="match status" value="1"/>
</dbReference>
<dbReference type="Proteomes" id="UP000076967">
    <property type="component" value="Unassembled WGS sequence"/>
</dbReference>
<keyword evidence="6" id="KW-1185">Reference proteome</keyword>
<dbReference type="Pfam" id="PF00005">
    <property type="entry name" value="ABC_tran"/>
    <property type="match status" value="1"/>
</dbReference>
<dbReference type="SMART" id="SM00382">
    <property type="entry name" value="AAA"/>
    <property type="match status" value="1"/>
</dbReference>